<dbReference type="EC" id="2.7.11.1" evidence="2"/>
<evidence type="ECO:0000256" key="10">
    <source>
        <dbReference type="ARBA" id="ARBA00048679"/>
    </source>
</evidence>
<dbReference type="InterPro" id="IPR000719">
    <property type="entry name" value="Prot_kinase_dom"/>
</dbReference>
<comment type="catalytic activity">
    <reaction evidence="10">
        <text>L-seryl-[protein] + ATP = O-phospho-L-seryl-[protein] + ADP + H(+)</text>
        <dbReference type="Rhea" id="RHEA:17989"/>
        <dbReference type="Rhea" id="RHEA-COMP:9863"/>
        <dbReference type="Rhea" id="RHEA-COMP:11604"/>
        <dbReference type="ChEBI" id="CHEBI:15378"/>
        <dbReference type="ChEBI" id="CHEBI:29999"/>
        <dbReference type="ChEBI" id="CHEBI:30616"/>
        <dbReference type="ChEBI" id="CHEBI:83421"/>
        <dbReference type="ChEBI" id="CHEBI:456216"/>
        <dbReference type="EC" id="2.7.11.1"/>
    </reaction>
</comment>
<dbReference type="AlphaFoldDB" id="A0A9R0IFF0"/>
<dbReference type="Gene3D" id="1.10.510.10">
    <property type="entry name" value="Transferase(Phosphotransferase) domain 1"/>
    <property type="match status" value="1"/>
</dbReference>
<dbReference type="SMART" id="SM00220">
    <property type="entry name" value="S_TKc"/>
    <property type="match status" value="1"/>
</dbReference>
<keyword evidence="8 11" id="KW-0067">ATP-binding</keyword>
<dbReference type="PANTHER" id="PTHR22988:SF76">
    <property type="entry name" value="CHROMOSOME UNDETERMINED SCAFFOLD_135, WHOLE GENOME SHOTGUN SEQUENCE"/>
    <property type="match status" value="1"/>
</dbReference>
<keyword evidence="5" id="KW-0808">Transferase</keyword>
<dbReference type="SMART" id="SM00133">
    <property type="entry name" value="S_TK_X"/>
    <property type="match status" value="1"/>
</dbReference>
<keyword evidence="6 11" id="KW-0547">Nucleotide-binding</keyword>
<evidence type="ECO:0000313" key="17">
    <source>
        <dbReference type="RefSeq" id="XP_021847685.1"/>
    </source>
</evidence>
<comment type="catalytic activity">
    <reaction evidence="9">
        <text>L-threonyl-[protein] + ATP = O-phospho-L-threonyl-[protein] + ADP + H(+)</text>
        <dbReference type="Rhea" id="RHEA:46608"/>
        <dbReference type="Rhea" id="RHEA-COMP:11060"/>
        <dbReference type="Rhea" id="RHEA-COMP:11605"/>
        <dbReference type="ChEBI" id="CHEBI:15378"/>
        <dbReference type="ChEBI" id="CHEBI:30013"/>
        <dbReference type="ChEBI" id="CHEBI:30616"/>
        <dbReference type="ChEBI" id="CHEBI:61977"/>
        <dbReference type="ChEBI" id="CHEBI:456216"/>
        <dbReference type="EC" id="2.7.11.1"/>
    </reaction>
</comment>
<protein>
    <recommendedName>
        <fullName evidence="2">non-specific serine/threonine protein kinase</fullName>
        <ecNumber evidence="2">2.7.11.1</ecNumber>
    </recommendedName>
</protein>
<dbReference type="PROSITE" id="PS51285">
    <property type="entry name" value="AGC_KINASE_CTER"/>
    <property type="match status" value="1"/>
</dbReference>
<name>A0A9R0IFF0_SPIOL</name>
<keyword evidence="4" id="KW-0597">Phosphoprotein</keyword>
<dbReference type="KEGG" id="soe:110787375"/>
<feature type="compositionally biased region" description="Polar residues" evidence="12">
    <location>
        <begin position="522"/>
        <end position="533"/>
    </location>
</feature>
<dbReference type="PROSITE" id="PS50011">
    <property type="entry name" value="PROTEIN_KINASE_DOM"/>
    <property type="match status" value="1"/>
</dbReference>
<dbReference type="GO" id="GO:0035556">
    <property type="term" value="P:intracellular signal transduction"/>
    <property type="evidence" value="ECO:0000318"/>
    <property type="project" value="GO_Central"/>
</dbReference>
<dbReference type="InterPro" id="IPR059233">
    <property type="entry name" value="MobB_NdrA/B/Cbk1"/>
</dbReference>
<dbReference type="FunFam" id="3.30.200.20:FF:000102">
    <property type="entry name" value="Non-specific serine/threonine protein kinase"/>
    <property type="match status" value="1"/>
</dbReference>
<keyword evidence="15" id="KW-1185">Reference proteome</keyword>
<evidence type="ECO:0000256" key="12">
    <source>
        <dbReference type="SAM" id="MobiDB-lite"/>
    </source>
</evidence>
<dbReference type="InterPro" id="IPR011009">
    <property type="entry name" value="Kinase-like_dom_sf"/>
</dbReference>
<dbReference type="FunFam" id="1.10.510.10:FF:000106">
    <property type="entry name" value="Non-specific serine/threonine protein kinase"/>
    <property type="match status" value="1"/>
</dbReference>
<proteinExistence type="inferred from homology"/>
<evidence type="ECO:0000256" key="4">
    <source>
        <dbReference type="ARBA" id="ARBA00022553"/>
    </source>
</evidence>
<sequence>MEAARRCFGGLKVKDKERVVRKEAAVTVVKGKEGMKAPVSDDAPSTATKQKVAAAKQYIEKHYQDQMKNLQQRKERRDILEKKLADADVSKDEQSSMLSSLEKKEREYMRLQRHKMGADDFEPLTMIGKGAFGEVRICREKSSGNVYAMKKLKKSEMLRRGQVEHVKAERNLLAEVDSNCIVKLYCSFQDDENLYLIMEYLPGGDMMTLLMRKDTLTEDEARFYVAETVLAIESIHKHNYIHRDIKPDNLLLDRHGHMKLSDFGLCKPLDCRGLQEKDFSSGNNLSGALQSDGRPAAPKRSQQEQLLHWQKNRRMLAYSTVGTPDYIAPEVLLKKGYGMECDWWSLGAIMYEMLVGYPPFYSDDPMSTCRKIVNWRHHLKFPDEARLSREAKDLICKLLCNVEQRLGTKGADEIKAHPWFKGVEWEKLYQIEAAFIPEVNDELDTQNFEKFEETDKQSHPANSKSGPWRKMLSSKDVNFVGYTYKNFEIVNDHEVPGISEIKKKSSKPKRPTIKSLFDDDSQTFSKQPVQGSFLNLLPPHPEVPEKPSESL</sequence>
<dbReference type="GeneID" id="110787375"/>
<accession>A0A9R0IFF0</accession>
<dbReference type="CDD" id="cd21742">
    <property type="entry name" value="MobB_NDR_LATS-like"/>
    <property type="match status" value="1"/>
</dbReference>
<dbReference type="PROSITE" id="PS00108">
    <property type="entry name" value="PROTEIN_KINASE_ST"/>
    <property type="match status" value="1"/>
</dbReference>
<feature type="region of interest" description="Disordered" evidence="12">
    <location>
        <begin position="282"/>
        <end position="302"/>
    </location>
</feature>
<dbReference type="Proteomes" id="UP000813463">
    <property type="component" value="Chromosome 3"/>
</dbReference>
<feature type="region of interest" description="Disordered" evidence="12">
    <location>
        <begin position="500"/>
        <end position="551"/>
    </location>
</feature>
<evidence type="ECO:0000256" key="2">
    <source>
        <dbReference type="ARBA" id="ARBA00012513"/>
    </source>
</evidence>
<reference evidence="16 17" key="2">
    <citation type="submission" date="2025-04" db="UniProtKB">
        <authorList>
            <consortium name="RefSeq"/>
        </authorList>
    </citation>
    <scope>IDENTIFICATION</scope>
</reference>
<dbReference type="GO" id="GO:0005524">
    <property type="term" value="F:ATP binding"/>
    <property type="evidence" value="ECO:0007669"/>
    <property type="project" value="UniProtKB-UniRule"/>
</dbReference>
<evidence type="ECO:0000256" key="11">
    <source>
        <dbReference type="PROSITE-ProRule" id="PRU10141"/>
    </source>
</evidence>
<dbReference type="InterPro" id="IPR050839">
    <property type="entry name" value="Rho-assoc_Ser/Thr_Kinase"/>
</dbReference>
<dbReference type="Gene3D" id="3.30.200.20">
    <property type="entry name" value="Phosphorylase Kinase, domain 1"/>
    <property type="match status" value="1"/>
</dbReference>
<dbReference type="GO" id="GO:0005737">
    <property type="term" value="C:cytoplasm"/>
    <property type="evidence" value="ECO:0007669"/>
    <property type="project" value="UniProtKB-ARBA"/>
</dbReference>
<dbReference type="SUPFAM" id="SSF56112">
    <property type="entry name" value="Protein kinase-like (PK-like)"/>
    <property type="match status" value="1"/>
</dbReference>
<evidence type="ECO:0000256" key="5">
    <source>
        <dbReference type="ARBA" id="ARBA00022679"/>
    </source>
</evidence>
<evidence type="ECO:0000259" key="13">
    <source>
        <dbReference type="PROSITE" id="PS50011"/>
    </source>
</evidence>
<gene>
    <name evidence="16 17" type="primary">LOC110787375</name>
</gene>
<feature type="compositionally biased region" description="Basic and acidic residues" evidence="12">
    <location>
        <begin position="542"/>
        <end position="551"/>
    </location>
</feature>
<evidence type="ECO:0000256" key="6">
    <source>
        <dbReference type="ARBA" id="ARBA00022741"/>
    </source>
</evidence>
<evidence type="ECO:0000256" key="7">
    <source>
        <dbReference type="ARBA" id="ARBA00022777"/>
    </source>
</evidence>
<dbReference type="PANTHER" id="PTHR22988">
    <property type="entry name" value="MYOTONIC DYSTROPHY S/T KINASE-RELATED"/>
    <property type="match status" value="1"/>
</dbReference>
<evidence type="ECO:0000259" key="14">
    <source>
        <dbReference type="PROSITE" id="PS51285"/>
    </source>
</evidence>
<dbReference type="InterPro" id="IPR017441">
    <property type="entry name" value="Protein_kinase_ATP_BS"/>
</dbReference>
<evidence type="ECO:0000256" key="3">
    <source>
        <dbReference type="ARBA" id="ARBA00022527"/>
    </source>
</evidence>
<evidence type="ECO:0000313" key="15">
    <source>
        <dbReference type="Proteomes" id="UP000813463"/>
    </source>
</evidence>
<feature type="binding site" evidence="11">
    <location>
        <position position="150"/>
    </location>
    <ligand>
        <name>ATP</name>
        <dbReference type="ChEBI" id="CHEBI:30616"/>
    </ligand>
</feature>
<dbReference type="GO" id="GO:0004674">
    <property type="term" value="F:protein serine/threonine kinase activity"/>
    <property type="evidence" value="ECO:0000318"/>
    <property type="project" value="GO_Central"/>
</dbReference>
<dbReference type="InterPro" id="IPR017892">
    <property type="entry name" value="Pkinase_C"/>
</dbReference>
<evidence type="ECO:0000256" key="9">
    <source>
        <dbReference type="ARBA" id="ARBA00047899"/>
    </source>
</evidence>
<dbReference type="CDD" id="cd05599">
    <property type="entry name" value="STKc_NDR_like"/>
    <property type="match status" value="1"/>
</dbReference>
<keyword evidence="7" id="KW-0418">Kinase</keyword>
<dbReference type="InterPro" id="IPR000961">
    <property type="entry name" value="AGC-kinase_C"/>
</dbReference>
<comment type="similarity">
    <text evidence="1">Belongs to the protein kinase superfamily. AGC Ser/Thr protein kinase family.</text>
</comment>
<reference evidence="15" key="1">
    <citation type="journal article" date="2021" name="Nat. Commun.">
        <title>Genomic analyses provide insights into spinach domestication and the genetic basis of agronomic traits.</title>
        <authorList>
            <person name="Cai X."/>
            <person name="Sun X."/>
            <person name="Xu C."/>
            <person name="Sun H."/>
            <person name="Wang X."/>
            <person name="Ge C."/>
            <person name="Zhang Z."/>
            <person name="Wang Q."/>
            <person name="Fei Z."/>
            <person name="Jiao C."/>
            <person name="Wang Q."/>
        </authorList>
    </citation>
    <scope>NUCLEOTIDE SEQUENCE [LARGE SCALE GENOMIC DNA]</scope>
    <source>
        <strain evidence="15">cv. Varoflay</strain>
    </source>
</reference>
<feature type="domain" description="AGC-kinase C-terminal" evidence="14">
    <location>
        <begin position="421"/>
        <end position="494"/>
    </location>
</feature>
<dbReference type="FunFam" id="1.10.510.10:FF:000042">
    <property type="entry name" value="Non-specific serine/threonine protein kinase"/>
    <property type="match status" value="1"/>
</dbReference>
<evidence type="ECO:0000313" key="16">
    <source>
        <dbReference type="RefSeq" id="XP_021847683.1"/>
    </source>
</evidence>
<dbReference type="PROSITE" id="PS00107">
    <property type="entry name" value="PROTEIN_KINASE_ATP"/>
    <property type="match status" value="1"/>
</dbReference>
<dbReference type="Pfam" id="PF00433">
    <property type="entry name" value="Pkinase_C"/>
    <property type="match status" value="1"/>
</dbReference>
<keyword evidence="3" id="KW-0723">Serine/threonine-protein kinase</keyword>
<dbReference type="Pfam" id="PF00069">
    <property type="entry name" value="Pkinase"/>
    <property type="match status" value="2"/>
</dbReference>
<evidence type="ECO:0000256" key="8">
    <source>
        <dbReference type="ARBA" id="ARBA00022840"/>
    </source>
</evidence>
<dbReference type="RefSeq" id="XP_021847683.1">
    <property type="nucleotide sequence ID" value="XM_021991991.1"/>
</dbReference>
<dbReference type="RefSeq" id="XP_021847685.1">
    <property type="nucleotide sequence ID" value="XM_021991993.1"/>
</dbReference>
<dbReference type="InterPro" id="IPR008271">
    <property type="entry name" value="Ser/Thr_kinase_AS"/>
</dbReference>
<feature type="domain" description="Protein kinase" evidence="13">
    <location>
        <begin position="121"/>
        <end position="420"/>
    </location>
</feature>
<dbReference type="OrthoDB" id="3638488at2759"/>
<organism evidence="15 17">
    <name type="scientific">Spinacia oleracea</name>
    <name type="common">Spinach</name>
    <dbReference type="NCBI Taxonomy" id="3562"/>
    <lineage>
        <taxon>Eukaryota</taxon>
        <taxon>Viridiplantae</taxon>
        <taxon>Streptophyta</taxon>
        <taxon>Embryophyta</taxon>
        <taxon>Tracheophyta</taxon>
        <taxon>Spermatophyta</taxon>
        <taxon>Magnoliopsida</taxon>
        <taxon>eudicotyledons</taxon>
        <taxon>Gunneridae</taxon>
        <taxon>Pentapetalae</taxon>
        <taxon>Caryophyllales</taxon>
        <taxon>Chenopodiaceae</taxon>
        <taxon>Chenopodioideae</taxon>
        <taxon>Anserineae</taxon>
        <taxon>Spinacia</taxon>
    </lineage>
</organism>
<evidence type="ECO:0000256" key="1">
    <source>
        <dbReference type="ARBA" id="ARBA00009903"/>
    </source>
</evidence>